<dbReference type="AlphaFoldDB" id="X1CXR5"/>
<dbReference type="EMBL" id="BART01026506">
    <property type="protein sequence ID" value="GAG97737.1"/>
    <property type="molecule type" value="Genomic_DNA"/>
</dbReference>
<reference evidence="1" key="1">
    <citation type="journal article" date="2014" name="Front. Microbiol.">
        <title>High frequency of phylogenetically diverse reductive dehalogenase-homologous genes in deep subseafloor sedimentary metagenomes.</title>
        <authorList>
            <person name="Kawai M."/>
            <person name="Futagami T."/>
            <person name="Toyoda A."/>
            <person name="Takaki Y."/>
            <person name="Nishi S."/>
            <person name="Hori S."/>
            <person name="Arai W."/>
            <person name="Tsubouchi T."/>
            <person name="Morono Y."/>
            <person name="Uchiyama I."/>
            <person name="Ito T."/>
            <person name="Fujiyama A."/>
            <person name="Inagaki F."/>
            <person name="Takami H."/>
        </authorList>
    </citation>
    <scope>NUCLEOTIDE SEQUENCE</scope>
    <source>
        <strain evidence="1">Expedition CK06-06</strain>
    </source>
</reference>
<accession>X1CXR5</accession>
<organism evidence="1">
    <name type="scientific">marine sediment metagenome</name>
    <dbReference type="NCBI Taxonomy" id="412755"/>
    <lineage>
        <taxon>unclassified sequences</taxon>
        <taxon>metagenomes</taxon>
        <taxon>ecological metagenomes</taxon>
    </lineage>
</organism>
<comment type="caution">
    <text evidence="1">The sequence shown here is derived from an EMBL/GenBank/DDBJ whole genome shotgun (WGS) entry which is preliminary data.</text>
</comment>
<sequence>MKCLSCKKEVGDGVNGNGILCECGRYNPTPEQARRMDEAMIKVNKALSKVFK</sequence>
<protein>
    <submittedName>
        <fullName evidence="1">Uncharacterized protein</fullName>
    </submittedName>
</protein>
<proteinExistence type="predicted"/>
<gene>
    <name evidence="1" type="ORF">S01H4_47262</name>
</gene>
<name>X1CXR5_9ZZZZ</name>
<evidence type="ECO:0000313" key="1">
    <source>
        <dbReference type="EMBL" id="GAG97737.1"/>
    </source>
</evidence>